<dbReference type="SMART" id="SM00448">
    <property type="entry name" value="REC"/>
    <property type="match status" value="1"/>
</dbReference>
<dbReference type="InterPro" id="IPR001789">
    <property type="entry name" value="Sig_transdc_resp-reg_receiver"/>
</dbReference>
<dbReference type="Gene3D" id="3.40.50.2300">
    <property type="match status" value="1"/>
</dbReference>
<dbReference type="AlphaFoldDB" id="A0A1G2D1K6"/>
<name>A0A1G2D1K6_9BACT</name>
<evidence type="ECO:0000313" key="4">
    <source>
        <dbReference type="EMBL" id="OGZ07526.1"/>
    </source>
</evidence>
<dbReference type="Pfam" id="PF00072">
    <property type="entry name" value="Response_reg"/>
    <property type="match status" value="1"/>
</dbReference>
<sequence length="133" mass="14594">MPDANTTTKAKLLIVEDDKFLRELAVQKLFKEGLDVSSAMDGEQGVLLAEKVIPDVILLDILLPGIDGFEVLKRIRANPAFNETRVIMLSNFGQNEDLEKAKAGGADKFLVKANFTLDEIVAVVREILATPRA</sequence>
<dbReference type="PANTHER" id="PTHR44591">
    <property type="entry name" value="STRESS RESPONSE REGULATOR PROTEIN 1"/>
    <property type="match status" value="1"/>
</dbReference>
<accession>A0A1G2D1K6</accession>
<dbReference type="InterPro" id="IPR050595">
    <property type="entry name" value="Bact_response_regulator"/>
</dbReference>
<dbReference type="STRING" id="1798661.A3D65_06070"/>
<dbReference type="InterPro" id="IPR011006">
    <property type="entry name" value="CheY-like_superfamily"/>
</dbReference>
<feature type="modified residue" description="4-aspartylphosphate" evidence="2">
    <location>
        <position position="60"/>
    </location>
</feature>
<dbReference type="SUPFAM" id="SSF52172">
    <property type="entry name" value="CheY-like"/>
    <property type="match status" value="1"/>
</dbReference>
<proteinExistence type="predicted"/>
<dbReference type="GO" id="GO:0000160">
    <property type="term" value="P:phosphorelay signal transduction system"/>
    <property type="evidence" value="ECO:0007669"/>
    <property type="project" value="InterPro"/>
</dbReference>
<dbReference type="Proteomes" id="UP000177996">
    <property type="component" value="Unassembled WGS sequence"/>
</dbReference>
<gene>
    <name evidence="4" type="ORF">A3D65_06070</name>
</gene>
<comment type="caution">
    <text evidence="4">The sequence shown here is derived from an EMBL/GenBank/DDBJ whole genome shotgun (WGS) entry which is preliminary data.</text>
</comment>
<keyword evidence="1 2" id="KW-0597">Phosphoprotein</keyword>
<organism evidence="4 5">
    <name type="scientific">Candidatus Lloydbacteria bacterium RIFCSPHIGHO2_02_FULL_50_13</name>
    <dbReference type="NCBI Taxonomy" id="1798661"/>
    <lineage>
        <taxon>Bacteria</taxon>
        <taxon>Candidatus Lloydiibacteriota</taxon>
    </lineage>
</organism>
<dbReference type="PROSITE" id="PS50110">
    <property type="entry name" value="RESPONSE_REGULATORY"/>
    <property type="match status" value="1"/>
</dbReference>
<evidence type="ECO:0000313" key="5">
    <source>
        <dbReference type="Proteomes" id="UP000177996"/>
    </source>
</evidence>
<dbReference type="EMBL" id="MHLL01000058">
    <property type="protein sequence ID" value="OGZ07526.1"/>
    <property type="molecule type" value="Genomic_DNA"/>
</dbReference>
<protein>
    <recommendedName>
        <fullName evidence="3">Response regulatory domain-containing protein</fullName>
    </recommendedName>
</protein>
<dbReference type="PANTHER" id="PTHR44591:SF3">
    <property type="entry name" value="RESPONSE REGULATORY DOMAIN-CONTAINING PROTEIN"/>
    <property type="match status" value="1"/>
</dbReference>
<feature type="domain" description="Response regulatory" evidence="3">
    <location>
        <begin position="11"/>
        <end position="127"/>
    </location>
</feature>
<evidence type="ECO:0000259" key="3">
    <source>
        <dbReference type="PROSITE" id="PS50110"/>
    </source>
</evidence>
<evidence type="ECO:0000256" key="1">
    <source>
        <dbReference type="ARBA" id="ARBA00022553"/>
    </source>
</evidence>
<reference evidence="4 5" key="1">
    <citation type="journal article" date="2016" name="Nat. Commun.">
        <title>Thousands of microbial genomes shed light on interconnected biogeochemical processes in an aquifer system.</title>
        <authorList>
            <person name="Anantharaman K."/>
            <person name="Brown C.T."/>
            <person name="Hug L.A."/>
            <person name="Sharon I."/>
            <person name="Castelle C.J."/>
            <person name="Probst A.J."/>
            <person name="Thomas B.C."/>
            <person name="Singh A."/>
            <person name="Wilkins M.J."/>
            <person name="Karaoz U."/>
            <person name="Brodie E.L."/>
            <person name="Williams K.H."/>
            <person name="Hubbard S.S."/>
            <person name="Banfield J.F."/>
        </authorList>
    </citation>
    <scope>NUCLEOTIDE SEQUENCE [LARGE SCALE GENOMIC DNA]</scope>
</reference>
<evidence type="ECO:0000256" key="2">
    <source>
        <dbReference type="PROSITE-ProRule" id="PRU00169"/>
    </source>
</evidence>